<evidence type="ECO:0000313" key="2">
    <source>
        <dbReference type="EMBL" id="PAV82738.1"/>
    </source>
</evidence>
<reference evidence="2 3" key="1">
    <citation type="journal article" date="2017" name="Curr. Biol.">
        <title>Genome architecture and evolution of a unichromosomal asexual nematode.</title>
        <authorList>
            <person name="Fradin H."/>
            <person name="Zegar C."/>
            <person name="Gutwein M."/>
            <person name="Lucas J."/>
            <person name="Kovtun M."/>
            <person name="Corcoran D."/>
            <person name="Baugh L.R."/>
            <person name="Kiontke K."/>
            <person name="Gunsalus K."/>
            <person name="Fitch D.H."/>
            <person name="Piano F."/>
        </authorList>
    </citation>
    <scope>NUCLEOTIDE SEQUENCE [LARGE SCALE GENOMIC DNA]</scope>
    <source>
        <strain evidence="2">PF1309</strain>
    </source>
</reference>
<protein>
    <submittedName>
        <fullName evidence="2">Uncharacterized protein</fullName>
    </submittedName>
</protein>
<feature type="region of interest" description="Disordered" evidence="1">
    <location>
        <begin position="1"/>
        <end position="21"/>
    </location>
</feature>
<dbReference type="Proteomes" id="UP000218231">
    <property type="component" value="Unassembled WGS sequence"/>
</dbReference>
<accession>A0A2A2L9C5</accession>
<evidence type="ECO:0000313" key="3">
    <source>
        <dbReference type="Proteomes" id="UP000218231"/>
    </source>
</evidence>
<name>A0A2A2L9C5_9BILA</name>
<dbReference type="AlphaFoldDB" id="A0A2A2L9C5"/>
<gene>
    <name evidence="2" type="ORF">WR25_16148</name>
</gene>
<organism evidence="2 3">
    <name type="scientific">Diploscapter pachys</name>
    <dbReference type="NCBI Taxonomy" id="2018661"/>
    <lineage>
        <taxon>Eukaryota</taxon>
        <taxon>Metazoa</taxon>
        <taxon>Ecdysozoa</taxon>
        <taxon>Nematoda</taxon>
        <taxon>Chromadorea</taxon>
        <taxon>Rhabditida</taxon>
        <taxon>Rhabditina</taxon>
        <taxon>Rhabditomorpha</taxon>
        <taxon>Rhabditoidea</taxon>
        <taxon>Rhabditidae</taxon>
        <taxon>Diploscapter</taxon>
    </lineage>
</organism>
<proteinExistence type="predicted"/>
<evidence type="ECO:0000256" key="1">
    <source>
        <dbReference type="SAM" id="MobiDB-lite"/>
    </source>
</evidence>
<keyword evidence="3" id="KW-1185">Reference proteome</keyword>
<comment type="caution">
    <text evidence="2">The sequence shown here is derived from an EMBL/GenBank/DDBJ whole genome shotgun (WGS) entry which is preliminary data.</text>
</comment>
<dbReference type="EMBL" id="LIAE01007029">
    <property type="protein sequence ID" value="PAV82738.1"/>
    <property type="molecule type" value="Genomic_DNA"/>
</dbReference>
<sequence length="173" mass="19454">MVAIQTTGPNGIPIPPGLNADGRPGAMLEDADLIRAEKLVHNMTEEEKSAYAKIAKTLHDRETSTDEKLAIVDEISGHSQKLIDNKALLKDIIESYNILLDYYDEINKKISPRAQKFLQTLVDYIRDNPIKMASVHSKEAQKVPKHKESGISKKFAEFYEKTQYAPMAFVLVL</sequence>